<dbReference type="Gene3D" id="2.170.270.10">
    <property type="entry name" value="SET domain"/>
    <property type="match status" value="2"/>
</dbReference>
<dbReference type="PROSITE" id="PS50865">
    <property type="entry name" value="ZF_MYND_2"/>
    <property type="match status" value="1"/>
</dbReference>
<dbReference type="PANTHER" id="PTHR46165">
    <property type="entry name" value="SET AND MYND DOMAIN-CONTAINING PROTEIN 4"/>
    <property type="match status" value="1"/>
</dbReference>
<sequence>MHRIPLQLPIPSIRWERTLPECILFENTLNLANFEETQTFIKTLDEEADFYQKKSYEIVEEMFWKARKGLSSAESSSFAEGMLLISWIILRAPKDSSILAYALKIRGQCYFHDSSLLNASKDYEMFLYVNEFSKQPTDDICEIICHLTYCMHNMQKYNEVKKYLQLYKEYKGQLSAESQQKKNFVQTDDLPEIMVKLDNALGPQLKLQRKTSSAIRQCSSDNTGNVIGKAAYDYQQADVVFVEDPMVKSINAPLFRCEKCFCQTKQQIYTCLECRYKTYCSLHCLQSDSEEHKLECIGYKQLLLLILDAGVLFRNFVKISHELDEKIFSCKSFGKYKTARDVWFGLLICLEQKQAEVNCSILSLLTMKPMYDRLTETQYSTLVTTAFRLAMFIDMKTNLIEKLFGRLQISDKQKLIVVGSMLMRIHCNLLLSTFDCDVTRGDVQLQYSSNMQQINSLTKNSGQKHQEIIEDLNQFYDIDVSVEVWDYSLKIQKSARKPKKAQALSVLQQNKHSQEECKRLHRILSIYKDKIAEVYFNPDLVNKVLYGPKADQPLSAAVTKKMCSRLALMTNEQRCYFVQRYARLFHNYFADYFMHLVEQKNDVPNILAVYSPSLKEFQHSCDPNVEVMIMTNGTLVGKALKAIKAGEQLYVSVNAHYMRHARKERQTFLKQLDLECQCEFCVSDNAEEPIMHREVIYCDSCQGVSISPDMKECPKCKTQYNELLTKHFTVINILENKMISDLENWQLNAINERDIYILHLIFLMHARKYFGPQYEFRIKIELKHARYLAYKNFIIPTYQLLMEIRKNIQKSYDEHSIWFTFYADMLQAIKIILICNIDDSTSIPPSAIDTLLKLCNFGVFIVKGQLNLIDFYEVFDSHYFIFNDMELLLQCRNKIARKQNNFSTCSIIRGSWDICKQNEMVSSKALGIYLKETLKKNS</sequence>
<evidence type="ECO:0000256" key="2">
    <source>
        <dbReference type="ARBA" id="ARBA00022679"/>
    </source>
</evidence>
<dbReference type="AlphaFoldDB" id="A0A1I8PS10"/>
<dbReference type="InterPro" id="IPR046341">
    <property type="entry name" value="SET_dom_sf"/>
</dbReference>
<dbReference type="EnsemblMetazoa" id="SCAU010542-RA">
    <property type="protein sequence ID" value="SCAU010542-PA"/>
    <property type="gene ID" value="SCAU010542"/>
</dbReference>
<accession>A0A1I8PS10</accession>
<evidence type="ECO:0000313" key="10">
    <source>
        <dbReference type="Proteomes" id="UP000095300"/>
    </source>
</evidence>
<dbReference type="VEuPathDB" id="VectorBase:SCAU010542"/>
<dbReference type="GO" id="GO:0008757">
    <property type="term" value="F:S-adenosylmethionine-dependent methyltransferase activity"/>
    <property type="evidence" value="ECO:0007669"/>
    <property type="project" value="UniProtKB-ARBA"/>
</dbReference>
<keyword evidence="2" id="KW-0808">Transferase</keyword>
<evidence type="ECO:0000256" key="6">
    <source>
        <dbReference type="ARBA" id="ARBA00022833"/>
    </source>
</evidence>
<evidence type="ECO:0000256" key="4">
    <source>
        <dbReference type="ARBA" id="ARBA00022723"/>
    </source>
</evidence>
<dbReference type="GO" id="GO:0008170">
    <property type="term" value="F:N-methyltransferase activity"/>
    <property type="evidence" value="ECO:0007669"/>
    <property type="project" value="UniProtKB-ARBA"/>
</dbReference>
<dbReference type="Gene3D" id="6.10.140.2220">
    <property type="match status" value="1"/>
</dbReference>
<dbReference type="OrthoDB" id="62495at2759"/>
<dbReference type="InterPro" id="IPR002893">
    <property type="entry name" value="Znf_MYND"/>
</dbReference>
<evidence type="ECO:0000256" key="1">
    <source>
        <dbReference type="ARBA" id="ARBA00022603"/>
    </source>
</evidence>
<dbReference type="GO" id="GO:0032259">
    <property type="term" value="P:methylation"/>
    <property type="evidence" value="ECO:0007669"/>
    <property type="project" value="UniProtKB-KW"/>
</dbReference>
<organism evidence="9 10">
    <name type="scientific">Stomoxys calcitrans</name>
    <name type="common">Stable fly</name>
    <name type="synonym">Conops calcitrans</name>
    <dbReference type="NCBI Taxonomy" id="35570"/>
    <lineage>
        <taxon>Eukaryota</taxon>
        <taxon>Metazoa</taxon>
        <taxon>Ecdysozoa</taxon>
        <taxon>Arthropoda</taxon>
        <taxon>Hexapoda</taxon>
        <taxon>Insecta</taxon>
        <taxon>Pterygota</taxon>
        <taxon>Neoptera</taxon>
        <taxon>Endopterygota</taxon>
        <taxon>Diptera</taxon>
        <taxon>Brachycera</taxon>
        <taxon>Muscomorpha</taxon>
        <taxon>Muscoidea</taxon>
        <taxon>Muscidae</taxon>
        <taxon>Stomoxys</taxon>
    </lineage>
</organism>
<dbReference type="InterPro" id="IPR052097">
    <property type="entry name" value="SET-MYND_domain_protein"/>
</dbReference>
<reference evidence="9" key="1">
    <citation type="submission" date="2020-05" db="UniProtKB">
        <authorList>
            <consortium name="EnsemblMetazoa"/>
        </authorList>
    </citation>
    <scope>IDENTIFICATION</scope>
    <source>
        <strain evidence="9">USDA</strain>
    </source>
</reference>
<dbReference type="PANTHER" id="PTHR46165:SF6">
    <property type="entry name" value="SET AND MYND DOMAIN-CONTAINING PROTEIN 4-LIKE PROTEIN"/>
    <property type="match status" value="1"/>
</dbReference>
<gene>
    <name evidence="9" type="primary">106088173</name>
</gene>
<dbReference type="SUPFAM" id="SSF144232">
    <property type="entry name" value="HIT/MYND zinc finger-like"/>
    <property type="match status" value="1"/>
</dbReference>
<dbReference type="GO" id="GO:0008276">
    <property type="term" value="F:protein methyltransferase activity"/>
    <property type="evidence" value="ECO:0007669"/>
    <property type="project" value="UniProtKB-ARBA"/>
</dbReference>
<dbReference type="Proteomes" id="UP000095300">
    <property type="component" value="Unassembled WGS sequence"/>
</dbReference>
<evidence type="ECO:0000256" key="7">
    <source>
        <dbReference type="PROSITE-ProRule" id="PRU00134"/>
    </source>
</evidence>
<keyword evidence="10" id="KW-1185">Reference proteome</keyword>
<keyword evidence="3" id="KW-0949">S-adenosyl-L-methionine</keyword>
<keyword evidence="5 7" id="KW-0863">Zinc-finger</keyword>
<dbReference type="SUPFAM" id="SSF82199">
    <property type="entry name" value="SET domain"/>
    <property type="match status" value="1"/>
</dbReference>
<feature type="domain" description="MYND-type" evidence="8">
    <location>
        <begin position="257"/>
        <end position="296"/>
    </location>
</feature>
<dbReference type="GO" id="GO:0042826">
    <property type="term" value="F:histone deacetylase binding"/>
    <property type="evidence" value="ECO:0007669"/>
    <property type="project" value="TreeGrafter"/>
</dbReference>
<evidence type="ECO:0000259" key="8">
    <source>
        <dbReference type="PROSITE" id="PS50865"/>
    </source>
</evidence>
<name>A0A1I8PS10_STOCA</name>
<dbReference type="GO" id="GO:0008270">
    <property type="term" value="F:zinc ion binding"/>
    <property type="evidence" value="ECO:0007669"/>
    <property type="project" value="UniProtKB-KW"/>
</dbReference>
<dbReference type="PROSITE" id="PS01360">
    <property type="entry name" value="ZF_MYND_1"/>
    <property type="match status" value="1"/>
</dbReference>
<evidence type="ECO:0000256" key="3">
    <source>
        <dbReference type="ARBA" id="ARBA00022691"/>
    </source>
</evidence>
<dbReference type="GO" id="GO:0005737">
    <property type="term" value="C:cytoplasm"/>
    <property type="evidence" value="ECO:0007669"/>
    <property type="project" value="TreeGrafter"/>
</dbReference>
<keyword evidence="4" id="KW-0479">Metal-binding</keyword>
<dbReference type="Pfam" id="PF00856">
    <property type="entry name" value="SET"/>
    <property type="match status" value="1"/>
</dbReference>
<dbReference type="InterPro" id="IPR001214">
    <property type="entry name" value="SET_dom"/>
</dbReference>
<keyword evidence="1" id="KW-0489">Methyltransferase</keyword>
<protein>
    <recommendedName>
        <fullName evidence="8">MYND-type domain-containing protein</fullName>
    </recommendedName>
</protein>
<dbReference type="GO" id="GO:0005634">
    <property type="term" value="C:nucleus"/>
    <property type="evidence" value="ECO:0007669"/>
    <property type="project" value="TreeGrafter"/>
</dbReference>
<evidence type="ECO:0000313" key="9">
    <source>
        <dbReference type="EnsemblMetazoa" id="SCAU010542-PA"/>
    </source>
</evidence>
<evidence type="ECO:0000256" key="5">
    <source>
        <dbReference type="ARBA" id="ARBA00022771"/>
    </source>
</evidence>
<proteinExistence type="predicted"/>
<keyword evidence="6" id="KW-0862">Zinc</keyword>